<dbReference type="Proteomes" id="UP000032233">
    <property type="component" value="Unassembled WGS sequence"/>
</dbReference>
<dbReference type="PANTHER" id="PTHR36214">
    <property type="match status" value="1"/>
</dbReference>
<dbReference type="InterPro" id="IPR051069">
    <property type="entry name" value="ACDS_complex_subunit"/>
</dbReference>
<proteinExistence type="predicted"/>
<dbReference type="NCBIfam" id="NF003376">
    <property type="entry name" value="PRK04452.1-2"/>
    <property type="match status" value="1"/>
</dbReference>
<dbReference type="EMBL" id="AZAC01000010">
    <property type="protein sequence ID" value="KIX14502.1"/>
    <property type="molecule type" value="Genomic_DNA"/>
</dbReference>
<feature type="region of interest" description="Disordered" evidence="1">
    <location>
        <begin position="340"/>
        <end position="487"/>
    </location>
</feature>
<dbReference type="InterPro" id="IPR016041">
    <property type="entry name" value="Ac-CoA_synth_d_su_TIM-brl"/>
</dbReference>
<dbReference type="AlphaFoldDB" id="A0A0D2GI63"/>
<accession>A0A0D2GI63</accession>
<evidence type="ECO:0000256" key="1">
    <source>
        <dbReference type="SAM" id="MobiDB-lite"/>
    </source>
</evidence>
<feature type="compositionally biased region" description="Basic and acidic residues" evidence="1">
    <location>
        <begin position="362"/>
        <end position="460"/>
    </location>
</feature>
<dbReference type="PANTHER" id="PTHR36214:SF5">
    <property type="entry name" value="ACETYL-COA DECARBONYLASE_SYNTHASE COMPLEX SUBUNIT DELTA"/>
    <property type="match status" value="1"/>
</dbReference>
<dbReference type="Gene3D" id="3.20.20.20">
    <property type="entry name" value="Dihydropteroate synthase-like"/>
    <property type="match status" value="1"/>
</dbReference>
<dbReference type="OrthoDB" id="148113at2"/>
<dbReference type="Pfam" id="PF03599">
    <property type="entry name" value="CdhD"/>
    <property type="match status" value="1"/>
</dbReference>
<dbReference type="RefSeq" id="WP_044347740.1">
    <property type="nucleotide sequence ID" value="NZ_AZAC01000010.1"/>
</dbReference>
<dbReference type="InterPro" id="IPR011005">
    <property type="entry name" value="Dihydropteroate_synth-like_sf"/>
</dbReference>
<evidence type="ECO:0000259" key="2">
    <source>
        <dbReference type="Pfam" id="PF03599"/>
    </source>
</evidence>
<protein>
    <submittedName>
        <fullName evidence="3">Acetyl-CoA synthase</fullName>
    </submittedName>
</protein>
<evidence type="ECO:0000313" key="3">
    <source>
        <dbReference type="EMBL" id="KIX14502.1"/>
    </source>
</evidence>
<keyword evidence="4" id="KW-1185">Reference proteome</keyword>
<dbReference type="SUPFAM" id="SSF51717">
    <property type="entry name" value="Dihydropteroate synthetase-like"/>
    <property type="match status" value="1"/>
</dbReference>
<name>A0A0D2GI63_9BACT</name>
<dbReference type="NCBIfam" id="NF003377">
    <property type="entry name" value="PRK04452.1-3"/>
    <property type="match status" value="1"/>
</dbReference>
<reference evidence="3 4" key="1">
    <citation type="submission" date="2013-11" db="EMBL/GenBank/DDBJ databases">
        <title>Metagenomic analysis of a methanogenic consortium involved in long chain n-alkane degradation.</title>
        <authorList>
            <person name="Davidova I.A."/>
            <person name="Callaghan A.V."/>
            <person name="Wawrik B."/>
            <person name="Pruitt S."/>
            <person name="Marks C."/>
            <person name="Duncan K.E."/>
            <person name="Suflita J.M."/>
        </authorList>
    </citation>
    <scope>NUCLEOTIDE SEQUENCE [LARGE SCALE GENOMIC DNA]</scope>
    <source>
        <strain evidence="3 4">SPR</strain>
    </source>
</reference>
<gene>
    <name evidence="3" type="ORF">X474_07790</name>
</gene>
<organism evidence="3 4">
    <name type="scientific">Dethiosulfatarculus sandiegensis</name>
    <dbReference type="NCBI Taxonomy" id="1429043"/>
    <lineage>
        <taxon>Bacteria</taxon>
        <taxon>Pseudomonadati</taxon>
        <taxon>Thermodesulfobacteriota</taxon>
        <taxon>Desulfarculia</taxon>
        <taxon>Desulfarculales</taxon>
        <taxon>Desulfarculaceae</taxon>
        <taxon>Dethiosulfatarculus</taxon>
    </lineage>
</organism>
<dbReference type="STRING" id="1429043.X474_07790"/>
<dbReference type="InParanoid" id="A0A0D2GI63"/>
<feature type="compositionally biased region" description="Basic and acidic residues" evidence="1">
    <location>
        <begin position="467"/>
        <end position="481"/>
    </location>
</feature>
<dbReference type="PATRIC" id="fig|1429043.3.peg.1646"/>
<sequence>MPFELTKVSYSGSIMEVPLGQDGNQVTVGGETSYPFHTFEGVMPNRPLLAMEVWDMEPDDWPSACAEQFSDVWSDCGAWAKKCVEEFGAQAIVLQLKSTDPNGEDAPPEKASEAVGKVLDAVNVPVLVWGSANANKDAEVLKKIAEDFEGKNIMLGPVDEDNHKAVGAAALGFGHSIIASSPIDVNLAKQLNILLGNLGVPMERIIIDPTTGGLGYGLEYSYSVMERIRMAALVQEDDKLVLPLINNLGNEIWKSKEAKLEGEDSEGFGDNSKRGYLMEAAGAVSYLLAGSDVLIMRHPEALKLVKGYLDKMWTARAAAAEKAAVDRPKVAALAAGAAKPATAPKPAAAPAAKPAAPQAPKAEAKPETKAEAKPEPKVEAKPEPEVDAKAKAEADAKAKVAAEAKAKADAEAKAKADAEAKAKAEAEAKAKAEAEAKAKAEAEKKEREERKAKEADDLATLRRQRREAHMQRLQEEAQHASDEDEDVEYGEYRAEGFAGPEAAFVEKSLTRWRLRGDGYLPK</sequence>
<feature type="compositionally biased region" description="Low complexity" evidence="1">
    <location>
        <begin position="340"/>
        <end position="361"/>
    </location>
</feature>
<feature type="domain" description="CO dehydrogenase/acetyl-CoA synthase delta subunit TIM barrel" evidence="2">
    <location>
        <begin position="16"/>
        <end position="300"/>
    </location>
</feature>
<evidence type="ECO:0000313" key="4">
    <source>
        <dbReference type="Proteomes" id="UP000032233"/>
    </source>
</evidence>
<comment type="caution">
    <text evidence="3">The sequence shown here is derived from an EMBL/GenBank/DDBJ whole genome shotgun (WGS) entry which is preliminary data.</text>
</comment>